<feature type="region of interest" description="Disordered" evidence="1">
    <location>
        <begin position="149"/>
        <end position="168"/>
    </location>
</feature>
<protein>
    <recommendedName>
        <fullName evidence="4">Lipoprotein</fullName>
    </recommendedName>
</protein>
<evidence type="ECO:0008006" key="4">
    <source>
        <dbReference type="Google" id="ProtNLM"/>
    </source>
</evidence>
<sequence length="196" mass="20622">MRKLLGGVCLSIWAGVSCGGSPGVVAEGTERTVRALSSTLPPVEDYPAGAPLPVVAYTHLVVGYCKSLDDFMAVGVDAATGTVRFRFQGNDPTSTSRFMALAYSAGVPLTVYTTPVEVLLEEESQPAASGASQVPQLPMTAGTYYTCVPSSEIGDRPPEEPPTGGNPVAERWELFTELALNTARALHRVARLPAPQ</sequence>
<reference evidence="2 3" key="1">
    <citation type="submission" date="2019-08" db="EMBL/GenBank/DDBJ databases">
        <title>Archangium and Cystobacter genomes.</title>
        <authorList>
            <person name="Chen I.-C.K."/>
            <person name="Wielgoss S."/>
        </authorList>
    </citation>
    <scope>NUCLEOTIDE SEQUENCE [LARGE SCALE GENOMIC DNA]</scope>
    <source>
        <strain evidence="2 3">Cbm 6</strain>
    </source>
</reference>
<proteinExistence type="predicted"/>
<dbReference type="PROSITE" id="PS51257">
    <property type="entry name" value="PROKAR_LIPOPROTEIN"/>
    <property type="match status" value="1"/>
</dbReference>
<dbReference type="EMBL" id="CP043494">
    <property type="protein sequence ID" value="WNG44458.1"/>
    <property type="molecule type" value="Genomic_DNA"/>
</dbReference>
<dbReference type="RefSeq" id="WP_395817294.1">
    <property type="nucleotide sequence ID" value="NZ_CP043494.1"/>
</dbReference>
<organism evidence="2 3">
    <name type="scientific">Archangium minus</name>
    <dbReference type="NCBI Taxonomy" id="83450"/>
    <lineage>
        <taxon>Bacteria</taxon>
        <taxon>Pseudomonadati</taxon>
        <taxon>Myxococcota</taxon>
        <taxon>Myxococcia</taxon>
        <taxon>Myxococcales</taxon>
        <taxon>Cystobacterineae</taxon>
        <taxon>Archangiaceae</taxon>
        <taxon>Archangium</taxon>
    </lineage>
</organism>
<keyword evidence="3" id="KW-1185">Reference proteome</keyword>
<gene>
    <name evidence="2" type="ORF">F0U60_10300</name>
</gene>
<evidence type="ECO:0000313" key="3">
    <source>
        <dbReference type="Proteomes" id="UP001611383"/>
    </source>
</evidence>
<evidence type="ECO:0000313" key="2">
    <source>
        <dbReference type="EMBL" id="WNG44458.1"/>
    </source>
</evidence>
<accession>A0ABY9WMH3</accession>
<evidence type="ECO:0000256" key="1">
    <source>
        <dbReference type="SAM" id="MobiDB-lite"/>
    </source>
</evidence>
<dbReference type="Proteomes" id="UP001611383">
    <property type="component" value="Chromosome"/>
</dbReference>
<name>A0ABY9WMH3_9BACT</name>